<dbReference type="Gene3D" id="3.40.50.2300">
    <property type="match status" value="1"/>
</dbReference>
<dbReference type="InterPro" id="IPR001789">
    <property type="entry name" value="Sig_transdc_resp-reg_receiver"/>
</dbReference>
<organism evidence="4">
    <name type="scientific">hydrothermal vent metagenome</name>
    <dbReference type="NCBI Taxonomy" id="652676"/>
    <lineage>
        <taxon>unclassified sequences</taxon>
        <taxon>metagenomes</taxon>
        <taxon>ecological metagenomes</taxon>
    </lineage>
</organism>
<feature type="coiled-coil region" evidence="2">
    <location>
        <begin position="122"/>
        <end position="153"/>
    </location>
</feature>
<dbReference type="CDD" id="cd17569">
    <property type="entry name" value="REC_HupR-like"/>
    <property type="match status" value="1"/>
</dbReference>
<accession>A0A3B1CW85</accession>
<evidence type="ECO:0000259" key="3">
    <source>
        <dbReference type="PROSITE" id="PS50110"/>
    </source>
</evidence>
<dbReference type="EMBL" id="UOGF01000094">
    <property type="protein sequence ID" value="VAX32682.1"/>
    <property type="molecule type" value="Genomic_DNA"/>
</dbReference>
<evidence type="ECO:0000256" key="2">
    <source>
        <dbReference type="SAM" id="Coils"/>
    </source>
</evidence>
<reference evidence="4" key="1">
    <citation type="submission" date="2018-06" db="EMBL/GenBank/DDBJ databases">
        <authorList>
            <person name="Zhirakovskaya E."/>
        </authorList>
    </citation>
    <scope>NUCLEOTIDE SEQUENCE</scope>
</reference>
<dbReference type="PANTHER" id="PTHR44591:SF19">
    <property type="entry name" value="TWO-COMPONENT RESPONSE REGULATOR-RELATED"/>
    <property type="match status" value="1"/>
</dbReference>
<dbReference type="InterPro" id="IPR011006">
    <property type="entry name" value="CheY-like_superfamily"/>
</dbReference>
<dbReference type="SMART" id="SM00448">
    <property type="entry name" value="REC"/>
    <property type="match status" value="1"/>
</dbReference>
<evidence type="ECO:0000256" key="1">
    <source>
        <dbReference type="ARBA" id="ARBA00022553"/>
    </source>
</evidence>
<feature type="coiled-coil region" evidence="2">
    <location>
        <begin position="180"/>
        <end position="217"/>
    </location>
</feature>
<protein>
    <submittedName>
        <fullName evidence="4">Response regulator</fullName>
    </submittedName>
</protein>
<dbReference type="InterPro" id="IPR050595">
    <property type="entry name" value="Bact_response_regulator"/>
</dbReference>
<dbReference type="GO" id="GO:0000160">
    <property type="term" value="P:phosphorelay signal transduction system"/>
    <property type="evidence" value="ECO:0007669"/>
    <property type="project" value="InterPro"/>
</dbReference>
<gene>
    <name evidence="4" type="ORF">MNBD_NITROSPIRAE01-1146</name>
</gene>
<keyword evidence="1" id="KW-0597">Phosphoprotein</keyword>
<dbReference type="PANTHER" id="PTHR44591">
    <property type="entry name" value="STRESS RESPONSE REGULATOR PROTEIN 1"/>
    <property type="match status" value="1"/>
</dbReference>
<name>A0A3B1CW85_9ZZZZ</name>
<evidence type="ECO:0000313" key="4">
    <source>
        <dbReference type="EMBL" id="VAX32682.1"/>
    </source>
</evidence>
<dbReference type="SUPFAM" id="SSF52172">
    <property type="entry name" value="CheY-like"/>
    <property type="match status" value="1"/>
</dbReference>
<dbReference type="Pfam" id="PF00072">
    <property type="entry name" value="Response_reg"/>
    <property type="match status" value="1"/>
</dbReference>
<proteinExistence type="predicted"/>
<feature type="domain" description="Response regulatory" evidence="3">
    <location>
        <begin position="9"/>
        <end position="124"/>
    </location>
</feature>
<dbReference type="AlphaFoldDB" id="A0A3B1CW85"/>
<sequence length="218" mass="24738">MENNKNKMKLLFVDDEENILKSLKRLFRPKGYSIFIATSGALGLKILESEAIDLVISDMRMPEMDGATFLKQVSARWPDIIRILLTGYADLNSTVSAINEGHISCYASKPWEDYNLSLTVEQALERRNLKKEKENLEGLTRQQNKELIQLNADLESKVAERTGEVREALLLLEGAHGALKHQYQSSLKDYAALLEELKGEKKTNQSLRQALEKTNEKS</sequence>
<keyword evidence="2" id="KW-0175">Coiled coil</keyword>
<dbReference type="PROSITE" id="PS50110">
    <property type="entry name" value="RESPONSE_REGULATORY"/>
    <property type="match status" value="1"/>
</dbReference>